<organism evidence="2 3">
    <name type="scientific">Nelumbo nucifera</name>
    <name type="common">Sacred lotus</name>
    <dbReference type="NCBI Taxonomy" id="4432"/>
    <lineage>
        <taxon>Eukaryota</taxon>
        <taxon>Viridiplantae</taxon>
        <taxon>Streptophyta</taxon>
        <taxon>Embryophyta</taxon>
        <taxon>Tracheophyta</taxon>
        <taxon>Spermatophyta</taxon>
        <taxon>Magnoliopsida</taxon>
        <taxon>Proteales</taxon>
        <taxon>Nelumbonaceae</taxon>
        <taxon>Nelumbo</taxon>
    </lineage>
</organism>
<evidence type="ECO:0000256" key="1">
    <source>
        <dbReference type="SAM" id="MobiDB-lite"/>
    </source>
</evidence>
<sequence>MVRSGEEMEREREREEGGRDQQRRWRDFIVWPLASDINGELEAELDDLESTTRPSELNFR</sequence>
<dbReference type="Proteomes" id="UP000607653">
    <property type="component" value="Unassembled WGS sequence"/>
</dbReference>
<proteinExistence type="predicted"/>
<protein>
    <submittedName>
        <fullName evidence="2">Uncharacterized protein</fullName>
    </submittedName>
</protein>
<evidence type="ECO:0000313" key="2">
    <source>
        <dbReference type="EMBL" id="DAD28112.1"/>
    </source>
</evidence>
<reference evidence="2 3" key="1">
    <citation type="journal article" date="2020" name="Mol. Biol. Evol.">
        <title>Distinct Expression and Methylation Patterns for Genes with Different Fates following a Single Whole-Genome Duplication in Flowering Plants.</title>
        <authorList>
            <person name="Shi T."/>
            <person name="Rahmani R.S."/>
            <person name="Gugger P.F."/>
            <person name="Wang M."/>
            <person name="Li H."/>
            <person name="Zhang Y."/>
            <person name="Li Z."/>
            <person name="Wang Q."/>
            <person name="Van de Peer Y."/>
            <person name="Marchal K."/>
            <person name="Chen J."/>
        </authorList>
    </citation>
    <scope>NUCLEOTIDE SEQUENCE [LARGE SCALE GENOMIC DNA]</scope>
    <source>
        <tissue evidence="2">Leaf</tissue>
    </source>
</reference>
<comment type="caution">
    <text evidence="2">The sequence shown here is derived from an EMBL/GenBank/DDBJ whole genome shotgun (WGS) entry which is preliminary data.</text>
</comment>
<dbReference type="EMBL" id="DUZY01000002">
    <property type="protein sequence ID" value="DAD28112.1"/>
    <property type="molecule type" value="Genomic_DNA"/>
</dbReference>
<evidence type="ECO:0000313" key="3">
    <source>
        <dbReference type="Proteomes" id="UP000607653"/>
    </source>
</evidence>
<gene>
    <name evidence="2" type="ORF">HUJ06_029580</name>
</gene>
<dbReference type="AlphaFoldDB" id="A0A822Y797"/>
<keyword evidence="3" id="KW-1185">Reference proteome</keyword>
<feature type="region of interest" description="Disordered" evidence="1">
    <location>
        <begin position="1"/>
        <end position="21"/>
    </location>
</feature>
<accession>A0A822Y797</accession>
<name>A0A822Y797_NELNU</name>